<name>A0A421G1F6_9STRA</name>
<dbReference type="GO" id="GO:0004553">
    <property type="term" value="F:hydrolase activity, hydrolyzing O-glycosyl compounds"/>
    <property type="evidence" value="ECO:0007669"/>
    <property type="project" value="InterPro"/>
</dbReference>
<comment type="caution">
    <text evidence="3">The sequence shown here is derived from an EMBL/GenBank/DDBJ whole genome shotgun (WGS) entry which is preliminary data.</text>
</comment>
<gene>
    <name evidence="3" type="ORF">BBJ29_006684</name>
</gene>
<evidence type="ECO:0000256" key="1">
    <source>
        <dbReference type="ARBA" id="ARBA00023157"/>
    </source>
</evidence>
<evidence type="ECO:0000313" key="3">
    <source>
        <dbReference type="EMBL" id="RLN58349.1"/>
    </source>
</evidence>
<dbReference type="InterPro" id="IPR017853">
    <property type="entry name" value="GH"/>
</dbReference>
<evidence type="ECO:0000259" key="2">
    <source>
        <dbReference type="Pfam" id="PF06747"/>
    </source>
</evidence>
<dbReference type="EMBL" id="MBAD02001117">
    <property type="protein sequence ID" value="RLN58349.1"/>
    <property type="molecule type" value="Genomic_DNA"/>
</dbReference>
<dbReference type="SUPFAM" id="SSF51445">
    <property type="entry name" value="(Trans)glycosidases"/>
    <property type="match status" value="1"/>
</dbReference>
<evidence type="ECO:0000313" key="4">
    <source>
        <dbReference type="Proteomes" id="UP000284657"/>
    </source>
</evidence>
<reference evidence="3 4" key="1">
    <citation type="submission" date="2018-07" db="EMBL/GenBank/DDBJ databases">
        <title>Genome sequencing of oomycete isolates from Chile give support for New Zealand origin for Phytophthora kernoviae and make available the first Nothophytophthora sp. genome.</title>
        <authorList>
            <person name="Studholme D.J."/>
            <person name="Sanfuentes E."/>
            <person name="Panda P."/>
            <person name="Hill R."/>
            <person name="Sambles C."/>
            <person name="Grant M."/>
            <person name="Williams N.M."/>
            <person name="Mcdougal R.L."/>
        </authorList>
    </citation>
    <scope>NUCLEOTIDE SEQUENCE [LARGE SCALE GENOMIC DNA]</scope>
    <source>
        <strain evidence="3">Chile7</strain>
    </source>
</reference>
<dbReference type="InterPro" id="IPR010625">
    <property type="entry name" value="CHCH"/>
</dbReference>
<protein>
    <recommendedName>
        <fullName evidence="2">CHCH domain-containing protein</fullName>
    </recommendedName>
</protein>
<dbReference type="InterPro" id="IPR055304">
    <property type="entry name" value="CHCHD2/10-like"/>
</dbReference>
<dbReference type="Pfam" id="PF06747">
    <property type="entry name" value="CHCH"/>
    <property type="match status" value="1"/>
</dbReference>
<dbReference type="PROSITE" id="PS51808">
    <property type="entry name" value="CHCH"/>
    <property type="match status" value="1"/>
</dbReference>
<feature type="domain" description="CHCH" evidence="2">
    <location>
        <begin position="246"/>
        <end position="280"/>
    </location>
</feature>
<dbReference type="Gene3D" id="3.20.20.80">
    <property type="entry name" value="Glycosidases"/>
    <property type="match status" value="1"/>
</dbReference>
<dbReference type="SUPFAM" id="SSF47072">
    <property type="entry name" value="Cysteine alpha-hairpin motif"/>
    <property type="match status" value="1"/>
</dbReference>
<dbReference type="Proteomes" id="UP000284657">
    <property type="component" value="Unassembled WGS sequence"/>
</dbReference>
<dbReference type="GO" id="GO:0005634">
    <property type="term" value="C:nucleus"/>
    <property type="evidence" value="ECO:0007669"/>
    <property type="project" value="TreeGrafter"/>
</dbReference>
<dbReference type="InterPro" id="IPR009069">
    <property type="entry name" value="Cys_alpha_HP_mot_SF"/>
</dbReference>
<dbReference type="InterPro" id="IPR001360">
    <property type="entry name" value="Glyco_hydro_1"/>
</dbReference>
<dbReference type="PANTHER" id="PTHR13523">
    <property type="entry name" value="COILED-COIL-HELIX-COILED-COIL-HELIX DOMAIN CONTAINING 2/NUR77"/>
    <property type="match status" value="1"/>
</dbReference>
<dbReference type="PANTHER" id="PTHR13523:SF2">
    <property type="entry name" value="COILED-COIL-HELIX-COILED-COIL-HELIX DOMAIN CONTAINING 2, ISOFORM A-RELATED"/>
    <property type="match status" value="1"/>
</dbReference>
<organism evidence="3 4">
    <name type="scientific">Phytophthora kernoviae</name>
    <dbReference type="NCBI Taxonomy" id="325452"/>
    <lineage>
        <taxon>Eukaryota</taxon>
        <taxon>Sar</taxon>
        <taxon>Stramenopiles</taxon>
        <taxon>Oomycota</taxon>
        <taxon>Peronosporomycetes</taxon>
        <taxon>Peronosporales</taxon>
        <taxon>Peronosporaceae</taxon>
        <taxon>Phytophthora</taxon>
    </lineage>
</organism>
<keyword evidence="1" id="KW-1015">Disulfide bond</keyword>
<dbReference type="GO" id="GO:0005739">
    <property type="term" value="C:mitochondrion"/>
    <property type="evidence" value="ECO:0007669"/>
    <property type="project" value="TreeGrafter"/>
</dbReference>
<dbReference type="AlphaFoldDB" id="A0A421G1F6"/>
<dbReference type="GO" id="GO:0007005">
    <property type="term" value="P:mitochondrion organization"/>
    <property type="evidence" value="ECO:0007669"/>
    <property type="project" value="InterPro"/>
</dbReference>
<dbReference type="GO" id="GO:0005975">
    <property type="term" value="P:carbohydrate metabolic process"/>
    <property type="evidence" value="ECO:0007669"/>
    <property type="project" value="InterPro"/>
</dbReference>
<sequence length="284" mass="30828">MVGGRSPAIMQERASGLLPNFTEAQALLVKESYGLFMLSHYSSVLVADCNSVKSTTNCSDLNAGWACDKGVDDSRYPDNARWAGASNFKCSGFNGYPQAYCDTLHLAHAYDQNAGILLTENGWCGNDTIDNQDQLWYFQTHLEQVYKVITEDCIPIIRYHAWAMMDNYEWGNYKQHYGSTSWSIVGGGLMATIAEGFAFGTGSAIARHGVNAVVDSFSGSKDEPVAQPVAAAPAPATRALGVAAVCASDNKAFLDCIDRNTHDVAACQFYLDALNQCKQQSVNI</sequence>
<proteinExistence type="predicted"/>
<dbReference type="Pfam" id="PF00232">
    <property type="entry name" value="Glyco_hydro_1"/>
    <property type="match status" value="1"/>
</dbReference>
<accession>A0A421G1F6</accession>